<comment type="caution">
    <text evidence="2">The sequence shown here is derived from an EMBL/GenBank/DDBJ whole genome shotgun (WGS) entry which is preliminary data.</text>
</comment>
<feature type="region of interest" description="Disordered" evidence="1">
    <location>
        <begin position="1"/>
        <end position="23"/>
    </location>
</feature>
<organism evidence="2 3">
    <name type="scientific">Prorocentrum cordatum</name>
    <dbReference type="NCBI Taxonomy" id="2364126"/>
    <lineage>
        <taxon>Eukaryota</taxon>
        <taxon>Sar</taxon>
        <taxon>Alveolata</taxon>
        <taxon>Dinophyceae</taxon>
        <taxon>Prorocentrales</taxon>
        <taxon>Prorocentraceae</taxon>
        <taxon>Prorocentrum</taxon>
    </lineage>
</organism>
<proteinExistence type="predicted"/>
<feature type="non-terminal residue" evidence="2">
    <location>
        <position position="268"/>
    </location>
</feature>
<evidence type="ECO:0000313" key="2">
    <source>
        <dbReference type="EMBL" id="CAK0807090.1"/>
    </source>
</evidence>
<evidence type="ECO:0008006" key="4">
    <source>
        <dbReference type="Google" id="ProtNLM"/>
    </source>
</evidence>
<dbReference type="Proteomes" id="UP001189429">
    <property type="component" value="Unassembled WGS sequence"/>
</dbReference>
<protein>
    <recommendedName>
        <fullName evidence="4">Protein C10</fullName>
    </recommendedName>
</protein>
<dbReference type="EMBL" id="CAUYUJ010003845">
    <property type="protein sequence ID" value="CAK0807090.1"/>
    <property type="molecule type" value="Genomic_DNA"/>
</dbReference>
<sequence length="268" mass="30328">MADVDENLQGDMLDVTPKSQGQLQSQQEMLEASGMDVSATTQYFAQHFLDQPHYSNISEKLSEKWQRLQSMSAAIRLMERYGVVIDAAEEDRIASLEESRQLEALVMKMPQDSKSEFEKFFLELQVLVSLATRVRRALDLARPADVEDVLREAENTGISPYIMRMAVVQAGAEVSSLKMQQKQWAKDMAVKMGHNVRSQEDAMVVKKKLLEAQRKLSIFTAGQNEKSKKVIMNFLNSSNDGLKAAAFKGWSTCTKQEKHEREIAGEFK</sequence>
<reference evidence="2" key="1">
    <citation type="submission" date="2023-10" db="EMBL/GenBank/DDBJ databases">
        <authorList>
            <person name="Chen Y."/>
            <person name="Shah S."/>
            <person name="Dougan E. K."/>
            <person name="Thang M."/>
            <person name="Chan C."/>
        </authorList>
    </citation>
    <scope>NUCLEOTIDE SEQUENCE [LARGE SCALE GENOMIC DNA]</scope>
</reference>
<accession>A0ABN9QLU6</accession>
<evidence type="ECO:0000313" key="3">
    <source>
        <dbReference type="Proteomes" id="UP001189429"/>
    </source>
</evidence>
<evidence type="ECO:0000256" key="1">
    <source>
        <dbReference type="SAM" id="MobiDB-lite"/>
    </source>
</evidence>
<name>A0ABN9QLU6_9DINO</name>
<gene>
    <name evidence="2" type="ORF">PCOR1329_LOCUS13076</name>
</gene>
<keyword evidence="3" id="KW-1185">Reference proteome</keyword>